<sequence length="224" mass="25560">MKHLLTLLTFFIALTAYSQTFYPAKVVFTNGKTTEGYAELPKNTTLNSSVRIKAGQKGKATNHKNDDIYQIVYTTKNGNQFLFERSTFREFRGDDGEKVYEKKLWMFVKYQTSSIKYLNKALSYSINKDGDMILDAGSTGGTWAEIPLLFKRPNEDFATIITSMAFGATVLGTEKRFKKFARRYFNDEPTLVARIENGDFKSEQMYELAQAYNTLKGGQEIKAE</sequence>
<reference evidence="2 3" key="1">
    <citation type="submission" date="2013-09" db="EMBL/GenBank/DDBJ databases">
        <authorList>
            <person name="Zeng Z."/>
            <person name="Chen C."/>
        </authorList>
    </citation>
    <scope>NUCLEOTIDE SEQUENCE [LARGE SCALE GENOMIC DNA]</scope>
    <source>
        <strain evidence="2 3">WB 4.1-42</strain>
    </source>
</reference>
<keyword evidence="3" id="KW-1185">Reference proteome</keyword>
<dbReference type="STRING" id="1121898.GCA_000422725_01705"/>
<feature type="signal peptide" evidence="1">
    <location>
        <begin position="1"/>
        <end position="18"/>
    </location>
</feature>
<dbReference type="RefSeq" id="WP_026990564.1">
    <property type="nucleotide sequence ID" value="NZ_AUGP01000017.1"/>
</dbReference>
<organism evidence="2 3">
    <name type="scientific">Flavobacterium subsaxonicum WB 4.1-42 = DSM 21790</name>
    <dbReference type="NCBI Taxonomy" id="1121898"/>
    <lineage>
        <taxon>Bacteria</taxon>
        <taxon>Pseudomonadati</taxon>
        <taxon>Bacteroidota</taxon>
        <taxon>Flavobacteriia</taxon>
        <taxon>Flavobacteriales</taxon>
        <taxon>Flavobacteriaceae</taxon>
        <taxon>Flavobacterium</taxon>
    </lineage>
</organism>
<keyword evidence="1" id="KW-0732">Signal</keyword>
<protein>
    <recommendedName>
        <fullName evidence="4">GLPGLI family protein</fullName>
    </recommendedName>
</protein>
<name>A0A0A2MRV8_9FLAO</name>
<dbReference type="OrthoDB" id="1117699at2"/>
<evidence type="ECO:0008006" key="4">
    <source>
        <dbReference type="Google" id="ProtNLM"/>
    </source>
</evidence>
<comment type="caution">
    <text evidence="2">The sequence shown here is derived from an EMBL/GenBank/DDBJ whole genome shotgun (WGS) entry which is preliminary data.</text>
</comment>
<proteinExistence type="predicted"/>
<dbReference type="EMBL" id="JRLY01000002">
    <property type="protein sequence ID" value="KGO94153.1"/>
    <property type="molecule type" value="Genomic_DNA"/>
</dbReference>
<feature type="chain" id="PRO_5002003734" description="GLPGLI family protein" evidence="1">
    <location>
        <begin position="19"/>
        <end position="224"/>
    </location>
</feature>
<gene>
    <name evidence="2" type="ORF">Q766_04265</name>
</gene>
<dbReference type="Proteomes" id="UP000030111">
    <property type="component" value="Unassembled WGS sequence"/>
</dbReference>
<dbReference type="eggNOG" id="ENOG5033130">
    <property type="taxonomic scope" value="Bacteria"/>
</dbReference>
<evidence type="ECO:0000313" key="3">
    <source>
        <dbReference type="Proteomes" id="UP000030111"/>
    </source>
</evidence>
<dbReference type="AlphaFoldDB" id="A0A0A2MRV8"/>
<accession>A0A0A2MRV8</accession>
<evidence type="ECO:0000256" key="1">
    <source>
        <dbReference type="SAM" id="SignalP"/>
    </source>
</evidence>
<evidence type="ECO:0000313" key="2">
    <source>
        <dbReference type="EMBL" id="KGO94153.1"/>
    </source>
</evidence>